<evidence type="ECO:0000256" key="1">
    <source>
        <dbReference type="SAM" id="SignalP"/>
    </source>
</evidence>
<keyword evidence="1" id="KW-0732">Signal</keyword>
<reference evidence="2" key="1">
    <citation type="submission" date="2019-12" db="EMBL/GenBank/DDBJ databases">
        <title>An insight into the sialome of adult female Ixodes ricinus ticks feeding for 6 days.</title>
        <authorList>
            <person name="Perner J."/>
            <person name="Ribeiro J.M.C."/>
        </authorList>
    </citation>
    <scope>NUCLEOTIDE SEQUENCE</scope>
    <source>
        <strain evidence="2">Semi-engorged</strain>
        <tissue evidence="2">Salivary glands</tissue>
    </source>
</reference>
<feature type="chain" id="PRO_5025407208" evidence="1">
    <location>
        <begin position="20"/>
        <end position="80"/>
    </location>
</feature>
<proteinExistence type="predicted"/>
<protein>
    <submittedName>
        <fullName evidence="2">Putative secreted protein</fullName>
    </submittedName>
</protein>
<name>A0A6B0UDI4_IXORI</name>
<evidence type="ECO:0000313" key="2">
    <source>
        <dbReference type="EMBL" id="MXU84363.1"/>
    </source>
</evidence>
<feature type="signal peptide" evidence="1">
    <location>
        <begin position="1"/>
        <end position="19"/>
    </location>
</feature>
<sequence>MGAFVSQAILLASLHVIFGEEASQFIFDLEETVKRYADNYAKRHKTTVQFYDITATREELKQRPVYKRSGRMFYTPKLLR</sequence>
<dbReference type="EMBL" id="GIFC01002280">
    <property type="protein sequence ID" value="MXU84363.1"/>
    <property type="molecule type" value="Transcribed_RNA"/>
</dbReference>
<dbReference type="AlphaFoldDB" id="A0A6B0UDI4"/>
<accession>A0A6B0UDI4</accession>
<organism evidence="2">
    <name type="scientific">Ixodes ricinus</name>
    <name type="common">Common tick</name>
    <name type="synonym">Acarus ricinus</name>
    <dbReference type="NCBI Taxonomy" id="34613"/>
    <lineage>
        <taxon>Eukaryota</taxon>
        <taxon>Metazoa</taxon>
        <taxon>Ecdysozoa</taxon>
        <taxon>Arthropoda</taxon>
        <taxon>Chelicerata</taxon>
        <taxon>Arachnida</taxon>
        <taxon>Acari</taxon>
        <taxon>Parasitiformes</taxon>
        <taxon>Ixodida</taxon>
        <taxon>Ixodoidea</taxon>
        <taxon>Ixodidae</taxon>
        <taxon>Ixodinae</taxon>
        <taxon>Ixodes</taxon>
    </lineage>
</organism>